<dbReference type="AlphaFoldDB" id="A0A563DFH0"/>
<accession>A0A563DFH0</accession>
<feature type="transmembrane region" description="Helical" evidence="1">
    <location>
        <begin position="7"/>
        <end position="26"/>
    </location>
</feature>
<dbReference type="InterPro" id="IPR036514">
    <property type="entry name" value="SGNH_hydro_sf"/>
</dbReference>
<organism evidence="2 3">
    <name type="scientific">Apibacter muscae</name>
    <dbReference type="NCBI Taxonomy" id="2509004"/>
    <lineage>
        <taxon>Bacteria</taxon>
        <taxon>Pseudomonadati</taxon>
        <taxon>Bacteroidota</taxon>
        <taxon>Flavobacteriia</taxon>
        <taxon>Flavobacteriales</taxon>
        <taxon>Weeksellaceae</taxon>
        <taxon>Apibacter</taxon>
    </lineage>
</organism>
<gene>
    <name evidence="2" type="ORF">ETU09_03935</name>
</gene>
<dbReference type="Proteomes" id="UP000319499">
    <property type="component" value="Unassembled WGS sequence"/>
</dbReference>
<evidence type="ECO:0000256" key="1">
    <source>
        <dbReference type="SAM" id="Phobius"/>
    </source>
</evidence>
<dbReference type="RefSeq" id="WP_146292045.1">
    <property type="nucleotide sequence ID" value="NZ_SELH01000016.1"/>
</dbReference>
<sequence>MKKDQTFYIPILCLIFLAGLIAMRYLPPINIMGYELKTIDMFSDVENEVPTVEENLPIVAIKPQNKIQCPEGQICIEDYSEDQNYFGNLFHHLQNISLEKDKVRIAFFGDSFIEGDILSGDFRNLLQDKFGGSGVGWVPIASEVAQFRQTIKENFKGFKNFDAVHNPKEKVPYPPFGICTIPLTGNEASFYGTNFSSRTEYIPGFRLFYQTPNTLKIKVETDKETQEVKAEAGTLMNIVEVNYHPAKNVNLSFSTSPNTYLYGVSFEGSSGVYIDNFSLRGNSGLSLLSSSDEMHKALNKIQDYKLVILQYGINAVNEKTKDLSWYTRMMNKVVAEVKEAYPQAAILLVGVGDRSRKINGQYKTMPTIKLMIDAQRSVAAENKIAFWNMYEAMGGENSMVNYVKSKPPKANLDYTHLNFLGGKEIGSSLYKSLLFEYERYKNN</sequence>
<dbReference type="OrthoDB" id="9810515at2"/>
<name>A0A563DFH0_9FLAO</name>
<evidence type="ECO:0000313" key="3">
    <source>
        <dbReference type="Proteomes" id="UP000319499"/>
    </source>
</evidence>
<keyword evidence="1" id="KW-0472">Membrane</keyword>
<dbReference type="SUPFAM" id="SSF52266">
    <property type="entry name" value="SGNH hydrolase"/>
    <property type="match status" value="1"/>
</dbReference>
<evidence type="ECO:0008006" key="4">
    <source>
        <dbReference type="Google" id="ProtNLM"/>
    </source>
</evidence>
<keyword evidence="1" id="KW-0812">Transmembrane</keyword>
<keyword evidence="1" id="KW-1133">Transmembrane helix</keyword>
<dbReference type="Gene3D" id="2.60.120.1360">
    <property type="match status" value="1"/>
</dbReference>
<reference evidence="2 3" key="1">
    <citation type="submission" date="2019-02" db="EMBL/GenBank/DDBJ databases">
        <title>Apibacter muscae sp. nov.: a novel member of the house fly microbiota.</title>
        <authorList>
            <person name="Park R."/>
        </authorList>
    </citation>
    <scope>NUCLEOTIDE SEQUENCE [LARGE SCALE GENOMIC DNA]</scope>
    <source>
        <strain evidence="2 3">AL1</strain>
    </source>
</reference>
<dbReference type="Gene3D" id="3.40.50.1110">
    <property type="entry name" value="SGNH hydrolase"/>
    <property type="match status" value="1"/>
</dbReference>
<protein>
    <recommendedName>
        <fullName evidence="4">SGNH hydrolase-type esterase domain-containing protein</fullName>
    </recommendedName>
</protein>
<dbReference type="EMBL" id="SELH01000016">
    <property type="protein sequence ID" value="TWP28996.1"/>
    <property type="molecule type" value="Genomic_DNA"/>
</dbReference>
<keyword evidence="3" id="KW-1185">Reference proteome</keyword>
<proteinExistence type="predicted"/>
<evidence type="ECO:0000313" key="2">
    <source>
        <dbReference type="EMBL" id="TWP28996.1"/>
    </source>
</evidence>
<comment type="caution">
    <text evidence="2">The sequence shown here is derived from an EMBL/GenBank/DDBJ whole genome shotgun (WGS) entry which is preliminary data.</text>
</comment>
<dbReference type="GO" id="GO:0016788">
    <property type="term" value="F:hydrolase activity, acting on ester bonds"/>
    <property type="evidence" value="ECO:0007669"/>
    <property type="project" value="UniProtKB-ARBA"/>
</dbReference>